<dbReference type="Pfam" id="PF12787">
    <property type="entry name" value="EcsC"/>
    <property type="match status" value="1"/>
</dbReference>
<organism evidence="1 2">
    <name type="scientific">Dysgonomonas macrotermitis</name>
    <dbReference type="NCBI Taxonomy" id="1346286"/>
    <lineage>
        <taxon>Bacteria</taxon>
        <taxon>Pseudomonadati</taxon>
        <taxon>Bacteroidota</taxon>
        <taxon>Bacteroidia</taxon>
        <taxon>Bacteroidales</taxon>
        <taxon>Dysgonomonadaceae</taxon>
        <taxon>Dysgonomonas</taxon>
    </lineage>
</organism>
<keyword evidence="2" id="KW-1185">Reference proteome</keyword>
<dbReference type="Proteomes" id="UP000184480">
    <property type="component" value="Unassembled WGS sequence"/>
</dbReference>
<protein>
    <submittedName>
        <fullName evidence="1">EcsC protein family protein</fullName>
    </submittedName>
</protein>
<evidence type="ECO:0000313" key="1">
    <source>
        <dbReference type="EMBL" id="SHF07914.1"/>
    </source>
</evidence>
<dbReference type="EMBL" id="FQUC01000003">
    <property type="protein sequence ID" value="SHF07914.1"/>
    <property type="molecule type" value="Genomic_DNA"/>
</dbReference>
<dbReference type="OrthoDB" id="1425703at2"/>
<reference evidence="2" key="1">
    <citation type="submission" date="2016-11" db="EMBL/GenBank/DDBJ databases">
        <authorList>
            <person name="Varghese N."/>
            <person name="Submissions S."/>
        </authorList>
    </citation>
    <scope>NUCLEOTIDE SEQUENCE [LARGE SCALE GENOMIC DNA]</scope>
    <source>
        <strain evidence="2">DSM 27370</strain>
    </source>
</reference>
<accession>A0A1M4YQ36</accession>
<dbReference type="RefSeq" id="WP_062177699.1">
    <property type="nucleotide sequence ID" value="NZ_BBXL01000003.1"/>
</dbReference>
<proteinExistence type="predicted"/>
<evidence type="ECO:0000313" key="2">
    <source>
        <dbReference type="Proteomes" id="UP000184480"/>
    </source>
</evidence>
<dbReference type="InterPro" id="IPR024787">
    <property type="entry name" value="EcsC"/>
</dbReference>
<dbReference type="AlphaFoldDB" id="A0A1M4YQ36"/>
<name>A0A1M4YQ36_9BACT</name>
<sequence>MSNNKSITTKLLDWAYNKALTGFSGTESAYSLAHNYMITQGTLEQKADRLIKWQVTKSATSGFITGFGGFTMMPFAVPANIASVIYIQIRMIAAIAYMGGHDLQSDRVKSMIYICMAGNGAKELAKESGIKAGEKMIRKAAQKAATKAGGKSLGNITKMIPFMGGIIGASFDAATTKIAGNIAKKTFINNDNGMVNINEPQSMNTVNL</sequence>
<dbReference type="STRING" id="1346286.SAMN05444362_103239"/>
<gene>
    <name evidence="1" type="ORF">SAMN05444362_103239</name>
</gene>